<dbReference type="Pfam" id="PF22599">
    <property type="entry name" value="SecDF_P1_head"/>
    <property type="match status" value="1"/>
</dbReference>
<organism evidence="2 3">
    <name type="scientific">Halobacillus faecis</name>
    <dbReference type="NCBI Taxonomy" id="360184"/>
    <lineage>
        <taxon>Bacteria</taxon>
        <taxon>Bacillati</taxon>
        <taxon>Bacillota</taxon>
        <taxon>Bacilli</taxon>
        <taxon>Bacillales</taxon>
        <taxon>Bacillaceae</taxon>
        <taxon>Halobacillus</taxon>
    </lineage>
</organism>
<evidence type="ECO:0000259" key="1">
    <source>
        <dbReference type="Pfam" id="PF22599"/>
    </source>
</evidence>
<dbReference type="PROSITE" id="PS51257">
    <property type="entry name" value="PROKAR_LIPOPROTEIN"/>
    <property type="match status" value="1"/>
</dbReference>
<name>A0A511WX65_9BACI</name>
<dbReference type="InterPro" id="IPR054384">
    <property type="entry name" value="SecDF_P1_head"/>
</dbReference>
<reference evidence="2 3" key="1">
    <citation type="submission" date="2019-07" db="EMBL/GenBank/DDBJ databases">
        <title>Whole genome shotgun sequence of Halobacillus faecis NBRC 103569.</title>
        <authorList>
            <person name="Hosoyama A."/>
            <person name="Uohara A."/>
            <person name="Ohji S."/>
            <person name="Ichikawa N."/>
        </authorList>
    </citation>
    <scope>NUCLEOTIDE SEQUENCE [LARGE SCALE GENOMIC DNA]</scope>
    <source>
        <strain evidence="2 3">NBRC 103569</strain>
    </source>
</reference>
<dbReference type="AlphaFoldDB" id="A0A511WX65"/>
<evidence type="ECO:0000313" key="3">
    <source>
        <dbReference type="Proteomes" id="UP000321886"/>
    </source>
</evidence>
<proteinExistence type="predicted"/>
<keyword evidence="3" id="KW-1185">Reference proteome</keyword>
<dbReference type="EMBL" id="BJYD01000028">
    <property type="protein sequence ID" value="GEN54888.1"/>
    <property type="molecule type" value="Genomic_DNA"/>
</dbReference>
<feature type="domain" description="SecDF P1 head subdomain" evidence="1">
    <location>
        <begin position="36"/>
        <end position="117"/>
    </location>
</feature>
<dbReference type="RefSeq" id="WP_146817933.1">
    <property type="nucleotide sequence ID" value="NZ_BJYD01000028.1"/>
</dbReference>
<gene>
    <name evidence="2" type="ORF">HFA01_31500</name>
</gene>
<evidence type="ECO:0000313" key="2">
    <source>
        <dbReference type="EMBL" id="GEN54888.1"/>
    </source>
</evidence>
<protein>
    <recommendedName>
        <fullName evidence="1">SecDF P1 head subdomain domain-containing protein</fullName>
    </recommendedName>
</protein>
<dbReference type="Gene3D" id="3.30.1360.200">
    <property type="match status" value="1"/>
</dbReference>
<sequence>MKLIVSTLAALFLLMGCQQNVSHEFNDVSIKDQEGNVLVTSSDFEKASIQDGQNRVLVNVNFKNSDTPKEMTENHLNEKVHIYLGDEKIASPTVRKVIHSDSMQVAGDYTKEEAEQFVDFINQSF</sequence>
<comment type="caution">
    <text evidence="2">The sequence shown here is derived from an EMBL/GenBank/DDBJ whole genome shotgun (WGS) entry which is preliminary data.</text>
</comment>
<dbReference type="Proteomes" id="UP000321886">
    <property type="component" value="Unassembled WGS sequence"/>
</dbReference>
<dbReference type="OrthoDB" id="2969779at2"/>
<accession>A0A511WX65</accession>